<dbReference type="SUPFAM" id="SSF52540">
    <property type="entry name" value="P-loop containing nucleoside triphosphate hydrolases"/>
    <property type="match status" value="2"/>
</dbReference>
<gene>
    <name evidence="12" type="ORF">Z518_08917</name>
</gene>
<dbReference type="GO" id="GO:0005524">
    <property type="term" value="F:ATP binding"/>
    <property type="evidence" value="ECO:0007669"/>
    <property type="project" value="UniProtKB-KW"/>
</dbReference>
<keyword evidence="4 10" id="KW-0812">Transmembrane</keyword>
<keyword evidence="6" id="KW-0547">Nucleotide-binding</keyword>
<dbReference type="InterPro" id="IPR026082">
    <property type="entry name" value="ABCA"/>
</dbReference>
<evidence type="ECO:0000256" key="2">
    <source>
        <dbReference type="ARBA" id="ARBA00008869"/>
    </source>
</evidence>
<feature type="transmembrane region" description="Helical" evidence="10">
    <location>
        <begin position="423"/>
        <end position="444"/>
    </location>
</feature>
<dbReference type="InterPro" id="IPR013525">
    <property type="entry name" value="ABC2_TM"/>
</dbReference>
<dbReference type="SMART" id="SM00382">
    <property type="entry name" value="AAA"/>
    <property type="match status" value="2"/>
</dbReference>
<evidence type="ECO:0000256" key="1">
    <source>
        <dbReference type="ARBA" id="ARBA00004141"/>
    </source>
</evidence>
<dbReference type="PROSITE" id="PS00211">
    <property type="entry name" value="ABC_TRANSPORTER_1"/>
    <property type="match status" value="2"/>
</dbReference>
<dbReference type="RefSeq" id="XP_013268328.1">
    <property type="nucleotide sequence ID" value="XM_013412874.1"/>
</dbReference>
<feature type="transmembrane region" description="Helical" evidence="10">
    <location>
        <begin position="841"/>
        <end position="862"/>
    </location>
</feature>
<dbReference type="HOGENOM" id="CLU_001640_2_0_1"/>
<accession>A0A0D2FGQ4</accession>
<dbReference type="OrthoDB" id="8061355at2759"/>
<proteinExistence type="inferred from homology"/>
<dbReference type="EMBL" id="KN847481">
    <property type="protein sequence ID" value="KIX01192.1"/>
    <property type="molecule type" value="Genomic_DNA"/>
</dbReference>
<dbReference type="GO" id="GO:0005319">
    <property type="term" value="F:lipid transporter activity"/>
    <property type="evidence" value="ECO:0007669"/>
    <property type="project" value="TreeGrafter"/>
</dbReference>
<dbReference type="STRING" id="1442369.A0A0D2FGQ4"/>
<dbReference type="InterPro" id="IPR027417">
    <property type="entry name" value="P-loop_NTPase"/>
</dbReference>
<evidence type="ECO:0000256" key="5">
    <source>
        <dbReference type="ARBA" id="ARBA00022737"/>
    </source>
</evidence>
<dbReference type="Pfam" id="PF12698">
    <property type="entry name" value="ABC2_membrane_3"/>
    <property type="match status" value="1"/>
</dbReference>
<feature type="transmembrane region" description="Helical" evidence="10">
    <location>
        <begin position="323"/>
        <end position="347"/>
    </location>
</feature>
<keyword evidence="13" id="KW-1185">Reference proteome</keyword>
<dbReference type="GO" id="GO:0016887">
    <property type="term" value="F:ATP hydrolysis activity"/>
    <property type="evidence" value="ECO:0007669"/>
    <property type="project" value="InterPro"/>
</dbReference>
<evidence type="ECO:0000256" key="10">
    <source>
        <dbReference type="SAM" id="Phobius"/>
    </source>
</evidence>
<evidence type="ECO:0000256" key="9">
    <source>
        <dbReference type="ARBA" id="ARBA00023136"/>
    </source>
</evidence>
<evidence type="ECO:0000256" key="4">
    <source>
        <dbReference type="ARBA" id="ARBA00022692"/>
    </source>
</evidence>
<feature type="domain" description="ABC transporter" evidence="11">
    <location>
        <begin position="467"/>
        <end position="705"/>
    </location>
</feature>
<evidence type="ECO:0000313" key="13">
    <source>
        <dbReference type="Proteomes" id="UP000053617"/>
    </source>
</evidence>
<protein>
    <recommendedName>
        <fullName evidence="11">ABC transporter domain-containing protein</fullName>
    </recommendedName>
</protein>
<feature type="transmembrane region" description="Helical" evidence="10">
    <location>
        <begin position="1112"/>
        <end position="1137"/>
    </location>
</feature>
<evidence type="ECO:0000256" key="6">
    <source>
        <dbReference type="ARBA" id="ARBA00022741"/>
    </source>
</evidence>
<dbReference type="InterPro" id="IPR003439">
    <property type="entry name" value="ABC_transporter-like_ATP-bd"/>
</dbReference>
<comment type="similarity">
    <text evidence="2">Belongs to the ABC transporter superfamily. ABCA family.</text>
</comment>
<evidence type="ECO:0000256" key="7">
    <source>
        <dbReference type="ARBA" id="ARBA00022840"/>
    </source>
</evidence>
<dbReference type="CDD" id="cd03263">
    <property type="entry name" value="ABC_subfamily_A"/>
    <property type="match status" value="2"/>
</dbReference>
<dbReference type="Pfam" id="PF00005">
    <property type="entry name" value="ABC_tran"/>
    <property type="match status" value="2"/>
</dbReference>
<dbReference type="PROSITE" id="PS50893">
    <property type="entry name" value="ABC_TRANSPORTER_2"/>
    <property type="match status" value="2"/>
</dbReference>
<dbReference type="GO" id="GO:0016020">
    <property type="term" value="C:membrane"/>
    <property type="evidence" value="ECO:0007669"/>
    <property type="project" value="UniProtKB-SubCell"/>
</dbReference>
<dbReference type="Proteomes" id="UP000053617">
    <property type="component" value="Unassembled WGS sequence"/>
</dbReference>
<feature type="domain" description="ABC transporter" evidence="11">
    <location>
        <begin position="1248"/>
        <end position="1476"/>
    </location>
</feature>
<keyword evidence="3" id="KW-0813">Transport</keyword>
<dbReference type="InterPro" id="IPR003593">
    <property type="entry name" value="AAA+_ATPase"/>
</dbReference>
<dbReference type="InterPro" id="IPR017871">
    <property type="entry name" value="ABC_transporter-like_CS"/>
</dbReference>
<sequence length="1595" mass="176137">METRQSLSLIWIQLRALIWKDLLVVLVRRKVTTLIRAFFLPCLVVAFLANARYFFIPDSSYGFGEPAAIESLASTLSNSSGGRSKLAFVNPKSNPSLTGRVITAVTASIPADIKISMLTNESDLQTECRSTITGTSDCIAAAVFYSSPEEGQDVPWNYSIRVDSSLGNKIDVHGHDNSAQTIILPFQHAIDRAIVHQSPGLDEGSWWTDEKLAYPYTSITTEERLATIRVKYMSSIEKALAVAFYIGVVPITYQLTGLIARERESGMTDLIDTMMPMRAAIYVTPRLLRLLGHHIALDLVYLPSWAVVGFILSYTVFTETSTAILVSFSILAGLSTASFSLMGASLFRKAQLSSITVLLVLLVLAIIAQFIRQASTGCVAVLSSLFPPMNFVFYIILVASWEGQGLAASMIQKSPASAQTLPGLAFWMFSILQVPTYFLLGIWVQKTLYTSGSSRPIQHDPESRFAVSLTNVSIFFKPSLIPKTWSSLSGQPCTEVKAVRGVDLHVLRGEVFVLLGPNGSGKSTTMAAIAGQVAPTHGHITFNYRPDQDAFGFCPQKNVMWDDLTVVEHVKFFSQLKQPQDLRDVEVFDLIDRCGLGAKTREFSKVLSGGEKRKLQLAMMLTGGSSICCIDEVSSGLDPISRRRIWDILVAERDHRSLILTTHFLDEAEVLADRIGILANGMLKNCGTSTQLKATLPAVHKLRLHRADARMESVHNLACRYDRDFAEFYIHTTETLKQIKHELEQKRVADYELISPSLEDVFFQSVSTDWEFQPTLYPSSRSDSDSDEIIDYIDAKHARVREEEVHVHKRRHFERRPRGTFCSHTFVLLKKRIVLACRNPIVVLAPLLIPIVAVCLVQSLLLKGLPYPTCNSMGSLQTHPSISLSSQSSLSVVVGPPSRLSNTALESMLAASDGRMSINNIIPINTTSVLNDRIRKQFSSITPGGIFLGDSSNRPLLTWKADAGSGREAPYNALMVQNLLDVAMSNQRIVTSYQPFDQPSISDTTTAFKAIIYLCLVMSMYPAFFGLYPAMERIRRIREVHYSNGARPASLWSSHLIFDLMIVLVVSVVTAGILNLQPGLYYGGYLYLIFFLYGFASTLFSYWISLVAPSQLAAFAVAACAQAAIFILYLIGFMGVLTWVDVNHQRSALNSLNFSTSILLPIIKLTYSLILSLNAFHVACSGQHEMTPSAMTAYGTPIVYLIGQILFYSSMITIWEANPSTWRRFYRRRHPEIERGTVVSPPTQEGGLSFWHISKSHRKKLAVDDVTFSVSQGQTFALLGPNGAGKSTCLSLISGVQIPSTQDGDIRIDDLSILDPRTDASRQLGTCPQFDAFDSLTVMEHLILYARLRGIAHVHQAASTLIEFVGLNQYADRIAHTLSGGNKRKLSLAIALTGNPTVLILDEPSSGMDVVSKRSMWQTLESVCRDRAILLVTHSMEEVEALAKTVGILSHGRMVESGPIRELKRRYQGQAVLLRVEYKPGSAHTFNAGKRLGHYTSDVIVHNLASQIPNIEISSIGRPSTCLGQEIARLEIRRDNSPLDTTGAGTGNGPLALDVITALEPRKAALGINYYSIDAVPLDELFMSILEQAGNYKEQ</sequence>
<feature type="transmembrane region" description="Helical" evidence="10">
    <location>
        <begin position="1158"/>
        <end position="1178"/>
    </location>
</feature>
<feature type="transmembrane region" description="Helical" evidence="10">
    <location>
        <begin position="1051"/>
        <end position="1074"/>
    </location>
</feature>
<feature type="transmembrane region" description="Helical" evidence="10">
    <location>
        <begin position="1086"/>
        <end position="1106"/>
    </location>
</feature>
<feature type="transmembrane region" description="Helical" evidence="10">
    <location>
        <begin position="354"/>
        <end position="371"/>
    </location>
</feature>
<evidence type="ECO:0000313" key="12">
    <source>
        <dbReference type="EMBL" id="KIX01192.1"/>
    </source>
</evidence>
<dbReference type="Gene3D" id="3.40.50.300">
    <property type="entry name" value="P-loop containing nucleotide triphosphate hydrolases"/>
    <property type="match status" value="2"/>
</dbReference>
<dbReference type="VEuPathDB" id="FungiDB:Z518_08917"/>
<evidence type="ECO:0000256" key="8">
    <source>
        <dbReference type="ARBA" id="ARBA00022989"/>
    </source>
</evidence>
<feature type="transmembrane region" description="Helical" evidence="10">
    <location>
        <begin position="1198"/>
        <end position="1218"/>
    </location>
</feature>
<dbReference type="GO" id="GO:0140359">
    <property type="term" value="F:ABC-type transporter activity"/>
    <property type="evidence" value="ECO:0007669"/>
    <property type="project" value="InterPro"/>
</dbReference>
<feature type="transmembrane region" description="Helical" evidence="10">
    <location>
        <begin position="1010"/>
        <end position="1031"/>
    </location>
</feature>
<reference evidence="12 13" key="1">
    <citation type="submission" date="2015-01" db="EMBL/GenBank/DDBJ databases">
        <title>The Genome Sequence of Rhinocladiella mackenzie CBS 650.93.</title>
        <authorList>
            <consortium name="The Broad Institute Genomics Platform"/>
            <person name="Cuomo C."/>
            <person name="de Hoog S."/>
            <person name="Gorbushina A."/>
            <person name="Stielow B."/>
            <person name="Teixiera M."/>
            <person name="Abouelleil A."/>
            <person name="Chapman S.B."/>
            <person name="Priest M."/>
            <person name="Young S.K."/>
            <person name="Wortman J."/>
            <person name="Nusbaum C."/>
            <person name="Birren B."/>
        </authorList>
    </citation>
    <scope>NUCLEOTIDE SEQUENCE [LARGE SCALE GENOMIC DNA]</scope>
    <source>
        <strain evidence="12 13">CBS 650.93</strain>
    </source>
</reference>
<evidence type="ECO:0000256" key="3">
    <source>
        <dbReference type="ARBA" id="ARBA00022448"/>
    </source>
</evidence>
<dbReference type="PANTHER" id="PTHR19229">
    <property type="entry name" value="ATP-BINDING CASSETTE TRANSPORTER SUBFAMILY A ABCA"/>
    <property type="match status" value="1"/>
</dbReference>
<keyword evidence="8 10" id="KW-1133">Transmembrane helix</keyword>
<comment type="subcellular location">
    <subcellularLocation>
        <location evidence="1">Membrane</location>
        <topology evidence="1">Multi-pass membrane protein</topology>
    </subcellularLocation>
</comment>
<keyword evidence="7" id="KW-0067">ATP-binding</keyword>
<feature type="transmembrane region" description="Helical" evidence="10">
    <location>
        <begin position="34"/>
        <end position="55"/>
    </location>
</feature>
<dbReference type="GeneID" id="25296988"/>
<feature type="transmembrane region" description="Helical" evidence="10">
    <location>
        <begin position="295"/>
        <end position="317"/>
    </location>
</feature>
<evidence type="ECO:0000259" key="11">
    <source>
        <dbReference type="PROSITE" id="PS50893"/>
    </source>
</evidence>
<name>A0A0D2FGQ4_9EURO</name>
<keyword evidence="5" id="KW-0677">Repeat</keyword>
<organism evidence="12 13">
    <name type="scientific">Rhinocladiella mackenziei CBS 650.93</name>
    <dbReference type="NCBI Taxonomy" id="1442369"/>
    <lineage>
        <taxon>Eukaryota</taxon>
        <taxon>Fungi</taxon>
        <taxon>Dikarya</taxon>
        <taxon>Ascomycota</taxon>
        <taxon>Pezizomycotina</taxon>
        <taxon>Eurotiomycetes</taxon>
        <taxon>Chaetothyriomycetidae</taxon>
        <taxon>Chaetothyriales</taxon>
        <taxon>Herpotrichiellaceae</taxon>
        <taxon>Rhinocladiella</taxon>
    </lineage>
</organism>
<dbReference type="PANTHER" id="PTHR19229:SF36">
    <property type="entry name" value="ATP-BINDING CASSETTE SUB-FAMILY A MEMBER 2"/>
    <property type="match status" value="1"/>
</dbReference>
<keyword evidence="9 10" id="KW-0472">Membrane</keyword>